<reference evidence="1" key="2">
    <citation type="journal article" date="2007" name="Science">
        <title>Draft genome sequence of the sexually transmitted pathogen Trichomonas vaginalis.</title>
        <authorList>
            <person name="Carlton J.M."/>
            <person name="Hirt R.P."/>
            <person name="Silva J.C."/>
            <person name="Delcher A.L."/>
            <person name="Schatz M."/>
            <person name="Zhao Q."/>
            <person name="Wortman J.R."/>
            <person name="Bidwell S.L."/>
            <person name="Alsmark U.C.M."/>
            <person name="Besteiro S."/>
            <person name="Sicheritz-Ponten T."/>
            <person name="Noel C.J."/>
            <person name="Dacks J.B."/>
            <person name="Foster P.G."/>
            <person name="Simillion C."/>
            <person name="Van de Peer Y."/>
            <person name="Miranda-Saavedra D."/>
            <person name="Barton G.J."/>
            <person name="Westrop G.D."/>
            <person name="Mueller S."/>
            <person name="Dessi D."/>
            <person name="Fiori P.L."/>
            <person name="Ren Q."/>
            <person name="Paulsen I."/>
            <person name="Zhang H."/>
            <person name="Bastida-Corcuera F.D."/>
            <person name="Simoes-Barbosa A."/>
            <person name="Brown M.T."/>
            <person name="Hayes R.D."/>
            <person name="Mukherjee M."/>
            <person name="Okumura C.Y."/>
            <person name="Schneider R."/>
            <person name="Smith A.J."/>
            <person name="Vanacova S."/>
            <person name="Villalvazo M."/>
            <person name="Haas B.J."/>
            <person name="Pertea M."/>
            <person name="Feldblyum T.V."/>
            <person name="Utterback T.R."/>
            <person name="Shu C.L."/>
            <person name="Osoegawa K."/>
            <person name="de Jong P.J."/>
            <person name="Hrdy I."/>
            <person name="Horvathova L."/>
            <person name="Zubacova Z."/>
            <person name="Dolezal P."/>
            <person name="Malik S.B."/>
            <person name="Logsdon J.M. Jr."/>
            <person name="Henze K."/>
            <person name="Gupta A."/>
            <person name="Wang C.C."/>
            <person name="Dunne R.L."/>
            <person name="Upcroft J.A."/>
            <person name="Upcroft P."/>
            <person name="White O."/>
            <person name="Salzberg S.L."/>
            <person name="Tang P."/>
            <person name="Chiu C.-H."/>
            <person name="Lee Y.-S."/>
            <person name="Embley T.M."/>
            <person name="Coombs G.H."/>
            <person name="Mottram J.C."/>
            <person name="Tachezy J."/>
            <person name="Fraser-Liggett C.M."/>
            <person name="Johnson P.J."/>
        </authorList>
    </citation>
    <scope>NUCLEOTIDE SEQUENCE [LARGE SCALE GENOMIC DNA]</scope>
    <source>
        <strain evidence="1">G3</strain>
    </source>
</reference>
<dbReference type="InterPro" id="IPR032675">
    <property type="entry name" value="LRR_dom_sf"/>
</dbReference>
<evidence type="ECO:0000313" key="2">
    <source>
        <dbReference type="Proteomes" id="UP000001542"/>
    </source>
</evidence>
<dbReference type="KEGG" id="tva:4746773"/>
<dbReference type="Gene3D" id="3.80.10.10">
    <property type="entry name" value="Ribonuclease Inhibitor"/>
    <property type="match status" value="1"/>
</dbReference>
<dbReference type="VEuPathDB" id="TrichDB:TVAG_442630"/>
<protein>
    <submittedName>
        <fullName evidence="1">Surface protein, putative</fullName>
    </submittedName>
</protein>
<dbReference type="SUPFAM" id="SSF52058">
    <property type="entry name" value="L domain-like"/>
    <property type="match status" value="1"/>
</dbReference>
<dbReference type="InterPro" id="IPR026906">
    <property type="entry name" value="LRR_5"/>
</dbReference>
<accession>A2G168</accession>
<dbReference type="EMBL" id="DS114234">
    <property type="protein sequence ID" value="EAX89106.1"/>
    <property type="molecule type" value="Genomic_DNA"/>
</dbReference>
<reference evidence="1" key="1">
    <citation type="submission" date="2006-10" db="EMBL/GenBank/DDBJ databases">
        <authorList>
            <person name="Amadeo P."/>
            <person name="Zhao Q."/>
            <person name="Wortman J."/>
            <person name="Fraser-Liggett C."/>
            <person name="Carlton J."/>
        </authorList>
    </citation>
    <scope>NUCLEOTIDE SEQUENCE</scope>
    <source>
        <strain evidence="1">G3</strain>
    </source>
</reference>
<dbReference type="VEuPathDB" id="TrichDB:TVAGG3_0653260"/>
<sequence length="225" mass="25523">MFYYTRLKNITLPQALETIDSGAFVFCLYLEEFFSNSPNFVVKNKVLYNSDFTVLVGYPSNCYEDILDTVTEISSARGFSSSSFTRFTMRQTISKIGPYIFRGCQNLEYADISAFQVNRLYDATFYSCNKLKILILPSTIQTIEQYAFSGIAAKFIVLPFSLKSVSYYFLDGSYFDDIYYCGPTAINAQGGSSKSGRIHVSSNYPPDSTQFLKQGHYGSKLFLYN</sequence>
<proteinExistence type="predicted"/>
<dbReference type="InParanoid" id="A2G168"/>
<dbReference type="Pfam" id="PF13306">
    <property type="entry name" value="LRR_5"/>
    <property type="match status" value="2"/>
</dbReference>
<dbReference type="STRING" id="5722.A2G168"/>
<keyword evidence="2" id="KW-1185">Reference proteome</keyword>
<dbReference type="OrthoDB" id="1055097at2759"/>
<dbReference type="SMR" id="A2G168"/>
<gene>
    <name evidence="1" type="ORF">TVAG_442630</name>
</gene>
<name>A2G168_TRIV3</name>
<dbReference type="Proteomes" id="UP000001542">
    <property type="component" value="Unassembled WGS sequence"/>
</dbReference>
<organism evidence="1 2">
    <name type="scientific">Trichomonas vaginalis (strain ATCC PRA-98 / G3)</name>
    <dbReference type="NCBI Taxonomy" id="412133"/>
    <lineage>
        <taxon>Eukaryota</taxon>
        <taxon>Metamonada</taxon>
        <taxon>Parabasalia</taxon>
        <taxon>Trichomonadida</taxon>
        <taxon>Trichomonadidae</taxon>
        <taxon>Trichomonas</taxon>
    </lineage>
</organism>
<dbReference type="AlphaFoldDB" id="A2G168"/>
<evidence type="ECO:0000313" key="1">
    <source>
        <dbReference type="EMBL" id="EAX89106.1"/>
    </source>
</evidence>